<proteinExistence type="predicted"/>
<dbReference type="OrthoDB" id="444432at2759"/>
<dbReference type="Gene3D" id="2.30.110.10">
    <property type="entry name" value="Electron Transport, Fmn-binding Protein, Chain A"/>
    <property type="match status" value="1"/>
</dbReference>
<comment type="caution">
    <text evidence="1">The sequence shown here is derived from an EMBL/GenBank/DDBJ whole genome shotgun (WGS) entry which is preliminary data.</text>
</comment>
<dbReference type="InterPro" id="IPR012349">
    <property type="entry name" value="Split_barrel_FMN-bd"/>
</dbReference>
<dbReference type="Pfam" id="PF12900">
    <property type="entry name" value="Pyridox_ox_2"/>
    <property type="match status" value="1"/>
</dbReference>
<protein>
    <recommendedName>
        <fullName evidence="3">Flavin-nucleotide-binding protein</fullName>
    </recommendedName>
</protein>
<dbReference type="SUPFAM" id="SSF50475">
    <property type="entry name" value="FMN-binding split barrel"/>
    <property type="match status" value="1"/>
</dbReference>
<evidence type="ECO:0000313" key="2">
    <source>
        <dbReference type="Proteomes" id="UP000187455"/>
    </source>
</evidence>
<dbReference type="Proteomes" id="UP000187455">
    <property type="component" value="Unassembled WGS sequence"/>
</dbReference>
<name>A0A1R0GVU5_9FUNG</name>
<gene>
    <name evidence="1" type="ORF">AYI68_g4875</name>
</gene>
<dbReference type="AlphaFoldDB" id="A0A1R0GVU5"/>
<reference evidence="1 2" key="1">
    <citation type="journal article" date="2016" name="Mol. Biol. Evol.">
        <title>Genome-Wide Survey of Gut Fungi (Harpellales) Reveals the First Horizontally Transferred Ubiquitin Gene from a Mosquito Host.</title>
        <authorList>
            <person name="Wang Y."/>
            <person name="White M.M."/>
            <person name="Kvist S."/>
            <person name="Moncalvo J.M."/>
        </authorList>
    </citation>
    <scope>NUCLEOTIDE SEQUENCE [LARGE SCALE GENOMIC DNA]</scope>
    <source>
        <strain evidence="1 2">ALG-7-W6</strain>
    </source>
</reference>
<evidence type="ECO:0000313" key="1">
    <source>
        <dbReference type="EMBL" id="OLY81024.1"/>
    </source>
</evidence>
<accession>A0A1R0GVU5</accession>
<dbReference type="EMBL" id="LSSL01002853">
    <property type="protein sequence ID" value="OLY81024.1"/>
    <property type="molecule type" value="Genomic_DNA"/>
</dbReference>
<dbReference type="PANTHER" id="PTHR34071:SF2">
    <property type="entry name" value="FLAVIN-NUCLEOTIDE-BINDING PROTEIN"/>
    <property type="match status" value="1"/>
</dbReference>
<sequence>MPNYDPSSSKDVNFVKRHRERAHYDQEAVFSVLDASQLAHVGFTIPSLNKGDSKSEYHQEDYPHVIPMIYGRVGTTIYLHGYISTRLLKALSGPPLGSPEEELEQTSKACVTVSIVDALIVSVASFHCSNNYRSVCAFGSARLVTDRDEKIKALTATVNKQFLGGIKWGDSRPVKDSELKTTSVVAIEIEAASAKISNSDAEEEKEDLSDPTVMSTYWSGRIPVKTFFGTPERFENSSAPIPDYISKLDNARIQ</sequence>
<dbReference type="PANTHER" id="PTHR34071">
    <property type="entry name" value="5-NITROIMIDAZOLE ANTIBIOTICS RESISTANCE PROTEIN, NIMA-FAMILY-RELATED PROTEIN-RELATED"/>
    <property type="match status" value="1"/>
</dbReference>
<keyword evidence="2" id="KW-1185">Reference proteome</keyword>
<evidence type="ECO:0008006" key="3">
    <source>
        <dbReference type="Google" id="ProtNLM"/>
    </source>
</evidence>
<dbReference type="STRING" id="133383.A0A1R0GVU5"/>
<dbReference type="InterPro" id="IPR024747">
    <property type="entry name" value="Pyridox_Oxase-rel"/>
</dbReference>
<organism evidence="1 2">
    <name type="scientific">Smittium mucronatum</name>
    <dbReference type="NCBI Taxonomy" id="133383"/>
    <lineage>
        <taxon>Eukaryota</taxon>
        <taxon>Fungi</taxon>
        <taxon>Fungi incertae sedis</taxon>
        <taxon>Zoopagomycota</taxon>
        <taxon>Kickxellomycotina</taxon>
        <taxon>Harpellomycetes</taxon>
        <taxon>Harpellales</taxon>
        <taxon>Legeriomycetaceae</taxon>
        <taxon>Smittium</taxon>
    </lineage>
</organism>